<evidence type="ECO:0000313" key="2">
    <source>
        <dbReference type="Proteomes" id="UP000199698"/>
    </source>
</evidence>
<accession>A0A1C4BXU9</accession>
<dbReference type="STRING" id="1798183.GA0061080_102634"/>
<reference evidence="2" key="1">
    <citation type="submission" date="2016-08" db="EMBL/GenBank/DDBJ databases">
        <authorList>
            <person name="Varghese N."/>
            <person name="Submissions Spin"/>
        </authorList>
    </citation>
    <scope>NUCLEOTIDE SEQUENCE [LARGE SCALE GENOMIC DNA]</scope>
    <source>
        <strain evidence="2">R-53144</strain>
    </source>
</reference>
<protein>
    <submittedName>
        <fullName evidence="1">Uncharacterized protein</fullName>
    </submittedName>
</protein>
<organism evidence="1 2">
    <name type="scientific">Gilliamella intestini</name>
    <dbReference type="NCBI Taxonomy" id="1798183"/>
    <lineage>
        <taxon>Bacteria</taxon>
        <taxon>Pseudomonadati</taxon>
        <taxon>Pseudomonadota</taxon>
        <taxon>Gammaproteobacteria</taxon>
        <taxon>Orbales</taxon>
        <taxon>Orbaceae</taxon>
        <taxon>Gilliamella</taxon>
    </lineage>
</organism>
<name>A0A1C4BXU9_9GAMM</name>
<sequence length="115" mass="13027">MKAEIIAILSKQFDKTTVSDKRFFMSALIAKLNLNGYVVEKEAKHPFLENAKINLKVSKSGKSCWIELDNKSPRIRSLERIQSLGEHGEQGFILLRNGFLSQHKTLGIDVVSARR</sequence>
<dbReference type="RefSeq" id="WP_091123768.1">
    <property type="nucleotide sequence ID" value="NZ_FMBA01000026.1"/>
</dbReference>
<keyword evidence="2" id="KW-1185">Reference proteome</keyword>
<dbReference type="AlphaFoldDB" id="A0A1C4BXU9"/>
<dbReference type="OrthoDB" id="6444948at2"/>
<dbReference type="EMBL" id="FMBA01000026">
    <property type="protein sequence ID" value="SCC11630.1"/>
    <property type="molecule type" value="Genomic_DNA"/>
</dbReference>
<proteinExistence type="predicted"/>
<gene>
    <name evidence="1" type="ORF">GA0061080_102634</name>
</gene>
<evidence type="ECO:0000313" key="1">
    <source>
        <dbReference type="EMBL" id="SCC11630.1"/>
    </source>
</evidence>
<dbReference type="Proteomes" id="UP000199698">
    <property type="component" value="Unassembled WGS sequence"/>
</dbReference>